<evidence type="ECO:0000313" key="3">
    <source>
        <dbReference type="Proteomes" id="UP000001861"/>
    </source>
</evidence>
<keyword evidence="3" id="KW-1185">Reference proteome</keyword>
<keyword evidence="1" id="KW-0732">Signal</keyword>
<sequence>MVALSSTALATLGFALFCKALSIPPVKEWSTEQVAARLAAIDDDISTAAAPDGFSMAFSARGTGCSSSNTVFALSPDKTSLTVRFSNMKVQSGAGIPADDRLKTCEMTLNTVLPRGWSFGLSRVETRGFTTLGRGLALSLYGTYDFKNAPVPGLIQSRSLYLPGPATHNDATLFQGSFDSILFSACGDGNRSISVEFEENVRAQFTDSSGTGAGSAGVDSVSYSDSCGRSLADFLPSIITGGIMKTKVTFTFVFRQC</sequence>
<protein>
    <recommendedName>
        <fullName evidence="4">Secreted protein</fullName>
    </recommendedName>
</protein>
<organism evidence="2 3">
    <name type="scientific">Coprinopsis cinerea (strain Okayama-7 / 130 / ATCC MYA-4618 / FGSC 9003)</name>
    <name type="common">Inky cap fungus</name>
    <name type="synonym">Hormographiella aspergillata</name>
    <dbReference type="NCBI Taxonomy" id="240176"/>
    <lineage>
        <taxon>Eukaryota</taxon>
        <taxon>Fungi</taxon>
        <taxon>Dikarya</taxon>
        <taxon>Basidiomycota</taxon>
        <taxon>Agaricomycotina</taxon>
        <taxon>Agaricomycetes</taxon>
        <taxon>Agaricomycetidae</taxon>
        <taxon>Agaricales</taxon>
        <taxon>Agaricineae</taxon>
        <taxon>Psathyrellaceae</taxon>
        <taxon>Coprinopsis</taxon>
    </lineage>
</organism>
<proteinExistence type="predicted"/>
<dbReference type="Pfam" id="PF14273">
    <property type="entry name" value="DUF4360"/>
    <property type="match status" value="1"/>
</dbReference>
<dbReference type="PANTHER" id="PTHR38847:SF1">
    <property type="entry name" value="PSEUDOURIDINE SYNTHASE RSUA_RLUA-LIKE DOMAIN-CONTAINING PROTEIN"/>
    <property type="match status" value="1"/>
</dbReference>
<gene>
    <name evidence="2" type="ORF">CC1G_04337</name>
</gene>
<reference evidence="2 3" key="1">
    <citation type="journal article" date="2010" name="Proc. Natl. Acad. Sci. U.S.A.">
        <title>Insights into evolution of multicellular fungi from the assembled chromosomes of the mushroom Coprinopsis cinerea (Coprinus cinereus).</title>
        <authorList>
            <person name="Stajich J.E."/>
            <person name="Wilke S.K."/>
            <person name="Ahren D."/>
            <person name="Au C.H."/>
            <person name="Birren B.W."/>
            <person name="Borodovsky M."/>
            <person name="Burns C."/>
            <person name="Canback B."/>
            <person name="Casselton L.A."/>
            <person name="Cheng C.K."/>
            <person name="Deng J."/>
            <person name="Dietrich F.S."/>
            <person name="Fargo D.C."/>
            <person name="Farman M.L."/>
            <person name="Gathman A.C."/>
            <person name="Goldberg J."/>
            <person name="Guigo R."/>
            <person name="Hoegger P.J."/>
            <person name="Hooker J.B."/>
            <person name="Huggins A."/>
            <person name="James T.Y."/>
            <person name="Kamada T."/>
            <person name="Kilaru S."/>
            <person name="Kodira C."/>
            <person name="Kues U."/>
            <person name="Kupfer D."/>
            <person name="Kwan H.S."/>
            <person name="Lomsadze A."/>
            <person name="Li W."/>
            <person name="Lilly W.W."/>
            <person name="Ma L.J."/>
            <person name="Mackey A.J."/>
            <person name="Manning G."/>
            <person name="Martin F."/>
            <person name="Muraguchi H."/>
            <person name="Natvig D.O."/>
            <person name="Palmerini H."/>
            <person name="Ramesh M.A."/>
            <person name="Rehmeyer C.J."/>
            <person name="Roe B.A."/>
            <person name="Shenoy N."/>
            <person name="Stanke M."/>
            <person name="Ter-Hovhannisyan V."/>
            <person name="Tunlid A."/>
            <person name="Velagapudi R."/>
            <person name="Vision T.J."/>
            <person name="Zeng Q."/>
            <person name="Zolan M.E."/>
            <person name="Pukkila P.J."/>
        </authorList>
    </citation>
    <scope>NUCLEOTIDE SEQUENCE [LARGE SCALE GENOMIC DNA]</scope>
    <source>
        <strain evidence="3">Okayama-7 / 130 / ATCC MYA-4618 / FGSC 9003</strain>
    </source>
</reference>
<dbReference type="Proteomes" id="UP000001861">
    <property type="component" value="Unassembled WGS sequence"/>
</dbReference>
<dbReference type="VEuPathDB" id="FungiDB:CC1G_04337"/>
<evidence type="ECO:0000256" key="1">
    <source>
        <dbReference type="SAM" id="SignalP"/>
    </source>
</evidence>
<dbReference type="EMBL" id="AACS02000001">
    <property type="protein sequence ID" value="EAU93358.1"/>
    <property type="molecule type" value="Genomic_DNA"/>
</dbReference>
<dbReference type="InterPro" id="IPR025649">
    <property type="entry name" value="DUF4360"/>
</dbReference>
<dbReference type="AlphaFoldDB" id="A8N0N4"/>
<feature type="signal peptide" evidence="1">
    <location>
        <begin position="1"/>
        <end position="22"/>
    </location>
</feature>
<feature type="chain" id="PRO_5002723917" description="Secreted protein" evidence="1">
    <location>
        <begin position="23"/>
        <end position="257"/>
    </location>
</feature>
<evidence type="ECO:0000313" key="2">
    <source>
        <dbReference type="EMBL" id="EAU93358.1"/>
    </source>
</evidence>
<dbReference type="GeneID" id="6004785"/>
<dbReference type="KEGG" id="cci:CC1G_04337"/>
<evidence type="ECO:0008006" key="4">
    <source>
        <dbReference type="Google" id="ProtNLM"/>
    </source>
</evidence>
<accession>A8N0N4</accession>
<comment type="caution">
    <text evidence="2">The sequence shown here is derived from an EMBL/GenBank/DDBJ whole genome shotgun (WGS) entry which is preliminary data.</text>
</comment>
<dbReference type="OrthoDB" id="152248at2759"/>
<dbReference type="InParanoid" id="A8N0N4"/>
<dbReference type="STRING" id="240176.A8N0N4"/>
<name>A8N0N4_COPC7</name>
<dbReference type="PANTHER" id="PTHR38847">
    <property type="match status" value="1"/>
</dbReference>
<dbReference type="RefSeq" id="XP_001828366.1">
    <property type="nucleotide sequence ID" value="XM_001828314.1"/>
</dbReference>